<dbReference type="EMBL" id="JANJYJ010000003">
    <property type="protein sequence ID" value="KAK3223460.1"/>
    <property type="molecule type" value="Genomic_DNA"/>
</dbReference>
<dbReference type="PROSITE" id="PS51746">
    <property type="entry name" value="PPM_2"/>
    <property type="match status" value="1"/>
</dbReference>
<evidence type="ECO:0000256" key="3">
    <source>
        <dbReference type="ARBA" id="ARBA00013081"/>
    </source>
</evidence>
<keyword evidence="13" id="KW-1185">Reference proteome</keyword>
<dbReference type="PANTHER" id="PTHR13832">
    <property type="entry name" value="PROTEIN PHOSPHATASE 2C"/>
    <property type="match status" value="1"/>
</dbReference>
<keyword evidence="8" id="KW-0464">Manganese</keyword>
<evidence type="ECO:0000256" key="6">
    <source>
        <dbReference type="ARBA" id="ARBA00022842"/>
    </source>
</evidence>
<dbReference type="Gene3D" id="3.60.40.10">
    <property type="entry name" value="PPM-type phosphatase domain"/>
    <property type="match status" value="1"/>
</dbReference>
<dbReference type="InterPro" id="IPR015655">
    <property type="entry name" value="PP2C"/>
</dbReference>
<comment type="cofactor">
    <cofactor evidence="2">
        <name>Mg(2+)</name>
        <dbReference type="ChEBI" id="CHEBI:18420"/>
    </cofactor>
</comment>
<comment type="caution">
    <text evidence="12">The sequence shown here is derived from an EMBL/GenBank/DDBJ whole genome shotgun (WGS) entry which is preliminary data.</text>
</comment>
<comment type="cofactor">
    <cofactor evidence="1">
        <name>Mn(2+)</name>
        <dbReference type="ChEBI" id="CHEBI:29035"/>
    </cofactor>
</comment>
<dbReference type="InterPro" id="IPR036457">
    <property type="entry name" value="PPM-type-like_dom_sf"/>
</dbReference>
<evidence type="ECO:0000256" key="1">
    <source>
        <dbReference type="ARBA" id="ARBA00001936"/>
    </source>
</evidence>
<dbReference type="GO" id="GO:0046872">
    <property type="term" value="F:metal ion binding"/>
    <property type="evidence" value="ECO:0007669"/>
    <property type="project" value="UniProtKB-KW"/>
</dbReference>
<evidence type="ECO:0000313" key="12">
    <source>
        <dbReference type="EMBL" id="KAK3223460.1"/>
    </source>
</evidence>
<organism evidence="12 13">
    <name type="scientific">Dipteronia sinensis</name>
    <dbReference type="NCBI Taxonomy" id="43782"/>
    <lineage>
        <taxon>Eukaryota</taxon>
        <taxon>Viridiplantae</taxon>
        <taxon>Streptophyta</taxon>
        <taxon>Embryophyta</taxon>
        <taxon>Tracheophyta</taxon>
        <taxon>Spermatophyta</taxon>
        <taxon>Magnoliopsida</taxon>
        <taxon>eudicotyledons</taxon>
        <taxon>Gunneridae</taxon>
        <taxon>Pentapetalae</taxon>
        <taxon>rosids</taxon>
        <taxon>malvids</taxon>
        <taxon>Sapindales</taxon>
        <taxon>Sapindaceae</taxon>
        <taxon>Hippocastanoideae</taxon>
        <taxon>Acereae</taxon>
        <taxon>Dipteronia</taxon>
    </lineage>
</organism>
<name>A0AAE0ATB0_9ROSI</name>
<evidence type="ECO:0000256" key="4">
    <source>
        <dbReference type="ARBA" id="ARBA00022723"/>
    </source>
</evidence>
<dbReference type="SUPFAM" id="SSF81606">
    <property type="entry name" value="PP2C-like"/>
    <property type="match status" value="1"/>
</dbReference>
<evidence type="ECO:0000256" key="9">
    <source>
        <dbReference type="RuleBase" id="RU003465"/>
    </source>
</evidence>
<evidence type="ECO:0000259" key="11">
    <source>
        <dbReference type="PROSITE" id="PS51746"/>
    </source>
</evidence>
<dbReference type="InterPro" id="IPR001932">
    <property type="entry name" value="PPM-type_phosphatase-like_dom"/>
</dbReference>
<evidence type="ECO:0000256" key="10">
    <source>
        <dbReference type="SAM" id="MobiDB-lite"/>
    </source>
</evidence>
<keyword evidence="6" id="KW-0460">Magnesium</keyword>
<feature type="domain" description="PPM-type phosphatase" evidence="11">
    <location>
        <begin position="77"/>
        <end position="576"/>
    </location>
</feature>
<reference evidence="12" key="1">
    <citation type="journal article" date="2023" name="Plant J.">
        <title>Genome sequences and population genomics provide insights into the demographic history, inbreeding, and mutation load of two 'living fossil' tree species of Dipteronia.</title>
        <authorList>
            <person name="Feng Y."/>
            <person name="Comes H.P."/>
            <person name="Chen J."/>
            <person name="Zhu S."/>
            <person name="Lu R."/>
            <person name="Zhang X."/>
            <person name="Li P."/>
            <person name="Qiu J."/>
            <person name="Olsen K.M."/>
            <person name="Qiu Y."/>
        </authorList>
    </citation>
    <scope>NUCLEOTIDE SEQUENCE</scope>
    <source>
        <strain evidence="12">NBL</strain>
    </source>
</reference>
<evidence type="ECO:0000256" key="7">
    <source>
        <dbReference type="ARBA" id="ARBA00022912"/>
    </source>
</evidence>
<gene>
    <name evidence="12" type="ORF">Dsin_010485</name>
</gene>
<accession>A0AAE0ATB0</accession>
<dbReference type="SMART" id="SM00332">
    <property type="entry name" value="PP2Cc"/>
    <property type="match status" value="1"/>
</dbReference>
<dbReference type="Proteomes" id="UP001281410">
    <property type="component" value="Unassembled WGS sequence"/>
</dbReference>
<dbReference type="PROSITE" id="PS01032">
    <property type="entry name" value="PPM_1"/>
    <property type="match status" value="1"/>
</dbReference>
<evidence type="ECO:0000313" key="13">
    <source>
        <dbReference type="Proteomes" id="UP001281410"/>
    </source>
</evidence>
<keyword evidence="5 9" id="KW-0378">Hydrolase</keyword>
<protein>
    <recommendedName>
        <fullName evidence="3">protein-serine/threonine phosphatase</fullName>
        <ecNumber evidence="3">3.1.3.16</ecNumber>
    </recommendedName>
</protein>
<sequence>MTTSHNESVEAKMETRPTSTKTTMLCPTASLKRKRPPRIQIPNVLQEIQKDDLKFKDFMTTTTTSQHDDAVCFSGVGVAVSSLKGKKKFMEDTHKIVSCLQANSNKSFFGVYDGHGGKMAAEFVAENLHTNVFEMMKNCKGEKEKDEAVKAGYMKTDQEFLKQGLASGACCVTALIEGQEVMVSNVGDCRAVLCRGGVAEALTTDHRAEREDERKRIENQGGYVEVHRGGWRVHGILSVSRSIGDAHLKNWVVAEPDTRIVHITSDMKFLVLASDGLWEKVGNQEAVDTVKKLLVGKASGSLRDHSNENDGDFGRVNASPSSKLRRVSLQSPLGDISKENEWDFGGVNVSPLSKLQRVSLVKQPKEMSQSPLGDLSKENDGDFGCVNVSPLSQLRRVSLVKQPKETSQSALGDLSKENDGDFGCVNVTSPLSKLRRVSLVKQPKEMNQSPLGDLSKENDGDFSCVYASPSSKLRRVSLVKLPKETNRSPGCKKTIDNRKDSEDDFACEIATPPSKLRRISLVKGTNVKTNHSGQENFVDYKKSPASVALMAACKELANLSVSRGCLDDITVMIIDLNHFRCTS</sequence>
<dbReference type="GO" id="GO:0004722">
    <property type="term" value="F:protein serine/threonine phosphatase activity"/>
    <property type="evidence" value="ECO:0007669"/>
    <property type="project" value="UniProtKB-EC"/>
</dbReference>
<keyword evidence="4" id="KW-0479">Metal-binding</keyword>
<feature type="region of interest" description="Disordered" evidence="10">
    <location>
        <begin position="1"/>
        <end position="21"/>
    </location>
</feature>
<dbReference type="AlphaFoldDB" id="A0AAE0ATB0"/>
<evidence type="ECO:0000256" key="2">
    <source>
        <dbReference type="ARBA" id="ARBA00001946"/>
    </source>
</evidence>
<proteinExistence type="inferred from homology"/>
<dbReference type="PANTHER" id="PTHR13832:SF667">
    <property type="entry name" value="PROTEIN PHOSPHATASE 2C 14-RELATED"/>
    <property type="match status" value="1"/>
</dbReference>
<keyword evidence="7 9" id="KW-0904">Protein phosphatase</keyword>
<evidence type="ECO:0000256" key="8">
    <source>
        <dbReference type="ARBA" id="ARBA00023211"/>
    </source>
</evidence>
<dbReference type="EC" id="3.1.3.16" evidence="3"/>
<comment type="similarity">
    <text evidence="9">Belongs to the PP2C family.</text>
</comment>
<dbReference type="CDD" id="cd00143">
    <property type="entry name" value="PP2Cc"/>
    <property type="match status" value="1"/>
</dbReference>
<evidence type="ECO:0000256" key="5">
    <source>
        <dbReference type="ARBA" id="ARBA00022801"/>
    </source>
</evidence>
<dbReference type="Pfam" id="PF00481">
    <property type="entry name" value="PP2C"/>
    <property type="match status" value="1"/>
</dbReference>
<dbReference type="InterPro" id="IPR000222">
    <property type="entry name" value="PP2C_BS"/>
</dbReference>